<evidence type="ECO:0000313" key="14">
    <source>
        <dbReference type="Proteomes" id="UP001597106"/>
    </source>
</evidence>
<comment type="subcellular location">
    <subcellularLocation>
        <location evidence="1">Cell inner membrane</location>
        <topology evidence="1">Single-pass membrane protein</topology>
        <orientation evidence="1">Periplasmic side</orientation>
    </subcellularLocation>
</comment>
<feature type="compositionally biased region" description="Low complexity" evidence="10">
    <location>
        <begin position="155"/>
        <end position="167"/>
    </location>
</feature>
<keyword evidence="14" id="KW-1185">Reference proteome</keyword>
<dbReference type="Proteomes" id="UP001597106">
    <property type="component" value="Unassembled WGS sequence"/>
</dbReference>
<evidence type="ECO:0000256" key="3">
    <source>
        <dbReference type="ARBA" id="ARBA00022448"/>
    </source>
</evidence>
<evidence type="ECO:0000256" key="6">
    <source>
        <dbReference type="ARBA" id="ARBA00022692"/>
    </source>
</evidence>
<dbReference type="PROSITE" id="PS52015">
    <property type="entry name" value="TONB_CTD"/>
    <property type="match status" value="1"/>
</dbReference>
<dbReference type="EMBL" id="JBHTJW010000002">
    <property type="protein sequence ID" value="MFD0929445.1"/>
    <property type="molecule type" value="Genomic_DNA"/>
</dbReference>
<organism evidence="13 14">
    <name type="scientific">Methylophilus glucosoxydans</name>
    <dbReference type="NCBI Taxonomy" id="752553"/>
    <lineage>
        <taxon>Bacteria</taxon>
        <taxon>Pseudomonadati</taxon>
        <taxon>Pseudomonadota</taxon>
        <taxon>Betaproteobacteria</taxon>
        <taxon>Nitrosomonadales</taxon>
        <taxon>Methylophilaceae</taxon>
        <taxon>Methylophilus</taxon>
    </lineage>
</organism>
<dbReference type="PANTHER" id="PTHR33446">
    <property type="entry name" value="PROTEIN TONB-RELATED"/>
    <property type="match status" value="1"/>
</dbReference>
<evidence type="ECO:0000256" key="1">
    <source>
        <dbReference type="ARBA" id="ARBA00004383"/>
    </source>
</evidence>
<sequence length="272" mass="29326">MTTLIYPQAQHDSLLWRAVVLSLGLHLVVVLLYPTLSKIQLPAIPERMEIEFFSTKAPAPAVQQMSPTVETPKPAEPPKAEPKPMVKPVTPVETPKPVLAAPNSHDADYRVQEQPVQPPAKVEPSPAPPAPSNTAESAPHATNSSNENTAKDAKPSAAAVTTAPASTESDELSASDSDAWGDYGEQLRSLVNKSKQYPAIAIRRHLEGEATVVAQFVRGELVNVTVADSSKHVPLDEEAMRMVKKAIAQLGVKDSLKKKSFKITIPVSFKLE</sequence>
<dbReference type="NCBIfam" id="TIGR01352">
    <property type="entry name" value="tonB_Cterm"/>
    <property type="match status" value="1"/>
</dbReference>
<feature type="transmembrane region" description="Helical" evidence="11">
    <location>
        <begin position="14"/>
        <end position="33"/>
    </location>
</feature>
<evidence type="ECO:0000256" key="7">
    <source>
        <dbReference type="ARBA" id="ARBA00022927"/>
    </source>
</evidence>
<keyword evidence="9 11" id="KW-0472">Membrane</keyword>
<reference evidence="14" key="1">
    <citation type="journal article" date="2019" name="Int. J. Syst. Evol. Microbiol.">
        <title>The Global Catalogue of Microorganisms (GCM) 10K type strain sequencing project: providing services to taxonomists for standard genome sequencing and annotation.</title>
        <authorList>
            <consortium name="The Broad Institute Genomics Platform"/>
            <consortium name="The Broad Institute Genome Sequencing Center for Infectious Disease"/>
            <person name="Wu L."/>
            <person name="Ma J."/>
        </authorList>
    </citation>
    <scope>NUCLEOTIDE SEQUENCE [LARGE SCALE GENOMIC DNA]</scope>
    <source>
        <strain evidence="14">CCUG 59685</strain>
    </source>
</reference>
<accession>A0ABW3GIA7</accession>
<proteinExistence type="inferred from homology"/>
<dbReference type="RefSeq" id="WP_379075048.1">
    <property type="nucleotide sequence ID" value="NZ_JBHTJW010000002.1"/>
</dbReference>
<feature type="compositionally biased region" description="Low complexity" evidence="10">
    <location>
        <begin position="86"/>
        <end position="98"/>
    </location>
</feature>
<dbReference type="InterPro" id="IPR051045">
    <property type="entry name" value="TonB-dependent_transducer"/>
</dbReference>
<dbReference type="SUPFAM" id="SSF74653">
    <property type="entry name" value="TolA/TonB C-terminal domain"/>
    <property type="match status" value="1"/>
</dbReference>
<dbReference type="Gene3D" id="3.30.1150.10">
    <property type="match status" value="1"/>
</dbReference>
<comment type="caution">
    <text evidence="13">The sequence shown here is derived from an EMBL/GenBank/DDBJ whole genome shotgun (WGS) entry which is preliminary data.</text>
</comment>
<keyword evidence="6 11" id="KW-0812">Transmembrane</keyword>
<evidence type="ECO:0000313" key="13">
    <source>
        <dbReference type="EMBL" id="MFD0929445.1"/>
    </source>
</evidence>
<evidence type="ECO:0000256" key="11">
    <source>
        <dbReference type="SAM" id="Phobius"/>
    </source>
</evidence>
<comment type="similarity">
    <text evidence="2">Belongs to the TonB family.</text>
</comment>
<evidence type="ECO:0000256" key="4">
    <source>
        <dbReference type="ARBA" id="ARBA00022475"/>
    </source>
</evidence>
<gene>
    <name evidence="13" type="ORF">ACFQ1T_06590</name>
</gene>
<evidence type="ECO:0000256" key="10">
    <source>
        <dbReference type="SAM" id="MobiDB-lite"/>
    </source>
</evidence>
<evidence type="ECO:0000256" key="2">
    <source>
        <dbReference type="ARBA" id="ARBA00006555"/>
    </source>
</evidence>
<evidence type="ECO:0000256" key="8">
    <source>
        <dbReference type="ARBA" id="ARBA00022989"/>
    </source>
</evidence>
<keyword evidence="8 11" id="KW-1133">Transmembrane helix</keyword>
<keyword evidence="5" id="KW-0997">Cell inner membrane</keyword>
<evidence type="ECO:0000259" key="12">
    <source>
        <dbReference type="PROSITE" id="PS52015"/>
    </source>
</evidence>
<name>A0ABW3GIA7_9PROT</name>
<dbReference type="InterPro" id="IPR037682">
    <property type="entry name" value="TonB_C"/>
</dbReference>
<dbReference type="Pfam" id="PF03544">
    <property type="entry name" value="TonB_C"/>
    <property type="match status" value="1"/>
</dbReference>
<evidence type="ECO:0000256" key="5">
    <source>
        <dbReference type="ARBA" id="ARBA00022519"/>
    </source>
</evidence>
<evidence type="ECO:0000256" key="9">
    <source>
        <dbReference type="ARBA" id="ARBA00023136"/>
    </source>
</evidence>
<protein>
    <submittedName>
        <fullName evidence="13">Energy transducer TonB</fullName>
    </submittedName>
</protein>
<keyword evidence="3" id="KW-0813">Transport</keyword>
<keyword evidence="4" id="KW-1003">Cell membrane</keyword>
<feature type="domain" description="TonB C-terminal" evidence="12">
    <location>
        <begin position="182"/>
        <end position="272"/>
    </location>
</feature>
<feature type="region of interest" description="Disordered" evidence="10">
    <location>
        <begin position="59"/>
        <end position="178"/>
    </location>
</feature>
<keyword evidence="7" id="KW-0653">Protein transport</keyword>
<dbReference type="InterPro" id="IPR006260">
    <property type="entry name" value="TonB/TolA_C"/>
</dbReference>